<comment type="caution">
    <text evidence="3">The sequence shown here is derived from an EMBL/GenBank/DDBJ whole genome shotgun (WGS) entry which is preliminary data.</text>
</comment>
<evidence type="ECO:0000259" key="2">
    <source>
        <dbReference type="Pfam" id="PF01548"/>
    </source>
</evidence>
<name>A0ABP7GKX6_9ACTN</name>
<organism evidence="3 4">
    <name type="scientific">Salinactinospora qingdaonensis</name>
    <dbReference type="NCBI Taxonomy" id="702744"/>
    <lineage>
        <taxon>Bacteria</taxon>
        <taxon>Bacillati</taxon>
        <taxon>Actinomycetota</taxon>
        <taxon>Actinomycetes</taxon>
        <taxon>Streptosporangiales</taxon>
        <taxon>Nocardiopsidaceae</taxon>
        <taxon>Salinactinospora</taxon>
    </lineage>
</organism>
<feature type="region of interest" description="Disordered" evidence="1">
    <location>
        <begin position="264"/>
        <end position="300"/>
    </location>
</feature>
<evidence type="ECO:0000313" key="4">
    <source>
        <dbReference type="Proteomes" id="UP001500908"/>
    </source>
</evidence>
<sequence length="406" mass="43237">MADTAPDTIGVYLGLDVGKGEHHARGLTPAGKTVLDKRLPNSEPRLRAILEKLRAKHGHVLLVVDQPASIGALPLAVARAAGCAVAYLPGLTMRRIADLYPGEAKTDARDAAVIADAARTMPHTLRDLAPDDDTVAALSMVAGHDDDLAVEATRTRNRLRGLLTQLHPALERVLGPRADHPAVLKLLERHPTPARIRRAGRSRLVELLRPEAPRMAQRLIGDVFAALDEQTVVVAGTEAAATVIANLAASLRRTLDQRKGLQSEIEALPPGPPSFAGPDLDARNRGQDRGEDPDRRGRRLGLCFGGPSGLLCRARPGHPLLGSLDQGRGPAKAGQQTTQTRVLPGGVRVAGPSALAVLLRPQDRPGQTPWPSAAVPGQTTLRRTVRHAARRLALPTSSHPDHLTKP</sequence>
<dbReference type="InterPro" id="IPR047650">
    <property type="entry name" value="Transpos_IS110"/>
</dbReference>
<dbReference type="PANTHER" id="PTHR33055:SF3">
    <property type="entry name" value="PUTATIVE TRANSPOSASE FOR IS117-RELATED"/>
    <property type="match status" value="1"/>
</dbReference>
<protein>
    <recommendedName>
        <fullName evidence="2">Transposase IS110-like N-terminal domain-containing protein</fullName>
    </recommendedName>
</protein>
<proteinExistence type="predicted"/>
<feature type="compositionally biased region" description="Basic and acidic residues" evidence="1">
    <location>
        <begin position="280"/>
        <end position="295"/>
    </location>
</feature>
<gene>
    <name evidence="3" type="ORF">GCM10022402_50160</name>
</gene>
<accession>A0ABP7GKX6</accession>
<dbReference type="PANTHER" id="PTHR33055">
    <property type="entry name" value="TRANSPOSASE FOR INSERTION SEQUENCE ELEMENT IS1111A"/>
    <property type="match status" value="1"/>
</dbReference>
<reference evidence="4" key="1">
    <citation type="journal article" date="2019" name="Int. J. Syst. Evol. Microbiol.">
        <title>The Global Catalogue of Microorganisms (GCM) 10K type strain sequencing project: providing services to taxonomists for standard genome sequencing and annotation.</title>
        <authorList>
            <consortium name="The Broad Institute Genomics Platform"/>
            <consortium name="The Broad Institute Genome Sequencing Center for Infectious Disease"/>
            <person name="Wu L."/>
            <person name="Ma J."/>
        </authorList>
    </citation>
    <scope>NUCLEOTIDE SEQUENCE [LARGE SCALE GENOMIC DNA]</scope>
    <source>
        <strain evidence="4">JCM 17137</strain>
    </source>
</reference>
<dbReference type="EMBL" id="BAABDD010000071">
    <property type="protein sequence ID" value="GAA3767571.1"/>
    <property type="molecule type" value="Genomic_DNA"/>
</dbReference>
<dbReference type="Pfam" id="PF01548">
    <property type="entry name" value="DEDD_Tnp_IS110"/>
    <property type="match status" value="1"/>
</dbReference>
<keyword evidence="4" id="KW-1185">Reference proteome</keyword>
<dbReference type="Proteomes" id="UP001500908">
    <property type="component" value="Unassembled WGS sequence"/>
</dbReference>
<feature type="domain" description="Transposase IS110-like N-terminal" evidence="2">
    <location>
        <begin position="13"/>
        <end position="168"/>
    </location>
</feature>
<evidence type="ECO:0000313" key="3">
    <source>
        <dbReference type="EMBL" id="GAA3767571.1"/>
    </source>
</evidence>
<dbReference type="InterPro" id="IPR002525">
    <property type="entry name" value="Transp_IS110-like_N"/>
</dbReference>
<evidence type="ECO:0000256" key="1">
    <source>
        <dbReference type="SAM" id="MobiDB-lite"/>
    </source>
</evidence>